<evidence type="ECO:0000256" key="1">
    <source>
        <dbReference type="SAM" id="MobiDB-lite"/>
    </source>
</evidence>
<sequence length="226" mass="25250">MPAKHVRFASVSTAYPAGVPSLSHSVSSVPSSSGPHTPPFYTSKLPASHHGYSRPKHTRSQSYPIPIRVHNLLAYSHHPPINYDVSLSTSTITTSYRAISTNSFSEPAVYPPVSSLVIQISHLAWPISVQASFNGQYVTVNDVFSAVHRSLRTNATSSEYRAIPSKKDAEKVRMAYEMRYRRLRERHAYEAEKQQGMKRVDFLKGHTRFMGLSTSSHTGVWVLHLS</sequence>
<organism evidence="3 4">
    <name type="scientific">Rhodocollybia butyracea</name>
    <dbReference type="NCBI Taxonomy" id="206335"/>
    <lineage>
        <taxon>Eukaryota</taxon>
        <taxon>Fungi</taxon>
        <taxon>Dikarya</taxon>
        <taxon>Basidiomycota</taxon>
        <taxon>Agaricomycotina</taxon>
        <taxon>Agaricomycetes</taxon>
        <taxon>Agaricomycetidae</taxon>
        <taxon>Agaricales</taxon>
        <taxon>Marasmiineae</taxon>
        <taxon>Omphalotaceae</taxon>
        <taxon>Rhodocollybia</taxon>
    </lineage>
</organism>
<reference evidence="3" key="1">
    <citation type="submission" date="2020-11" db="EMBL/GenBank/DDBJ databases">
        <authorList>
            <consortium name="DOE Joint Genome Institute"/>
            <person name="Ahrendt S."/>
            <person name="Riley R."/>
            <person name="Andreopoulos W."/>
            <person name="Labutti K."/>
            <person name="Pangilinan J."/>
            <person name="Ruiz-Duenas F.J."/>
            <person name="Barrasa J.M."/>
            <person name="Sanchez-Garcia M."/>
            <person name="Camarero S."/>
            <person name="Miyauchi S."/>
            <person name="Serrano A."/>
            <person name="Linde D."/>
            <person name="Babiker R."/>
            <person name="Drula E."/>
            <person name="Ayuso-Fernandez I."/>
            <person name="Pacheco R."/>
            <person name="Padilla G."/>
            <person name="Ferreira P."/>
            <person name="Barriuso J."/>
            <person name="Kellner H."/>
            <person name="Castanera R."/>
            <person name="Alfaro M."/>
            <person name="Ramirez L."/>
            <person name="Pisabarro A.G."/>
            <person name="Kuo A."/>
            <person name="Tritt A."/>
            <person name="Lipzen A."/>
            <person name="He G."/>
            <person name="Yan M."/>
            <person name="Ng V."/>
            <person name="Cullen D."/>
            <person name="Martin F."/>
            <person name="Rosso M.-N."/>
            <person name="Henrissat B."/>
            <person name="Hibbett D."/>
            <person name="Martinez A.T."/>
            <person name="Grigoriev I.V."/>
        </authorList>
    </citation>
    <scope>NUCLEOTIDE SEQUENCE</scope>
    <source>
        <strain evidence="3">AH 40177</strain>
    </source>
</reference>
<dbReference type="OrthoDB" id="2783256at2759"/>
<proteinExistence type="predicted"/>
<evidence type="ECO:0000259" key="2">
    <source>
        <dbReference type="Pfam" id="PF20415"/>
    </source>
</evidence>
<dbReference type="InterPro" id="IPR046522">
    <property type="entry name" value="DUF6699"/>
</dbReference>
<dbReference type="Pfam" id="PF20415">
    <property type="entry name" value="DUF6699"/>
    <property type="match status" value="1"/>
</dbReference>
<feature type="domain" description="DUF6699" evidence="2">
    <location>
        <begin position="81"/>
        <end position="215"/>
    </location>
</feature>
<gene>
    <name evidence="3" type="ORF">BDP27DRAFT_1324447</name>
</gene>
<name>A0A9P5PUE4_9AGAR</name>
<evidence type="ECO:0000313" key="4">
    <source>
        <dbReference type="Proteomes" id="UP000772434"/>
    </source>
</evidence>
<keyword evidence="4" id="KW-1185">Reference proteome</keyword>
<feature type="region of interest" description="Disordered" evidence="1">
    <location>
        <begin position="25"/>
        <end position="60"/>
    </location>
</feature>
<comment type="caution">
    <text evidence="3">The sequence shown here is derived from an EMBL/GenBank/DDBJ whole genome shotgun (WGS) entry which is preliminary data.</text>
</comment>
<accession>A0A9P5PUE4</accession>
<protein>
    <recommendedName>
        <fullName evidence="2">DUF6699 domain-containing protein</fullName>
    </recommendedName>
</protein>
<dbReference type="Proteomes" id="UP000772434">
    <property type="component" value="Unassembled WGS sequence"/>
</dbReference>
<dbReference type="EMBL" id="JADNRY010000044">
    <property type="protein sequence ID" value="KAF9070178.1"/>
    <property type="molecule type" value="Genomic_DNA"/>
</dbReference>
<evidence type="ECO:0000313" key="3">
    <source>
        <dbReference type="EMBL" id="KAF9070178.1"/>
    </source>
</evidence>
<dbReference type="AlphaFoldDB" id="A0A9P5PUE4"/>
<feature type="compositionally biased region" description="Low complexity" evidence="1">
    <location>
        <begin position="25"/>
        <end position="35"/>
    </location>
</feature>